<dbReference type="Proteomes" id="UP000654075">
    <property type="component" value="Unassembled WGS sequence"/>
</dbReference>
<dbReference type="InterPro" id="IPR026295">
    <property type="entry name" value="CCD81"/>
</dbReference>
<dbReference type="OrthoDB" id="552140at2759"/>
<dbReference type="PANTHER" id="PTHR14362">
    <property type="entry name" value="COILED-COIL DOMAIN-CONTAINING PROTEIN 81"/>
    <property type="match status" value="1"/>
</dbReference>
<dbReference type="GO" id="GO:0005815">
    <property type="term" value="C:microtubule organizing center"/>
    <property type="evidence" value="ECO:0007669"/>
    <property type="project" value="TreeGrafter"/>
</dbReference>
<name>A0A813FR56_POLGL</name>
<organism evidence="3 4">
    <name type="scientific">Polarella glacialis</name>
    <name type="common">Dinoflagellate</name>
    <dbReference type="NCBI Taxonomy" id="89957"/>
    <lineage>
        <taxon>Eukaryota</taxon>
        <taxon>Sar</taxon>
        <taxon>Alveolata</taxon>
        <taxon>Dinophyceae</taxon>
        <taxon>Suessiales</taxon>
        <taxon>Suessiaceae</taxon>
        <taxon>Polarella</taxon>
    </lineage>
</organism>
<dbReference type="PANTHER" id="PTHR14362:SF2">
    <property type="entry name" value="COILED-COIL DOMAIN-CONTAINING PROTEIN 81"/>
    <property type="match status" value="1"/>
</dbReference>
<gene>
    <name evidence="3" type="ORF">PGLA1383_LOCUS33963</name>
</gene>
<feature type="non-terminal residue" evidence="3">
    <location>
        <position position="373"/>
    </location>
</feature>
<dbReference type="AlphaFoldDB" id="A0A813FR56"/>
<dbReference type="EMBL" id="CAJNNV010025832">
    <property type="protein sequence ID" value="CAE8616265.1"/>
    <property type="molecule type" value="Genomic_DNA"/>
</dbReference>
<keyword evidence="4" id="KW-1185">Reference proteome</keyword>
<evidence type="ECO:0000259" key="2">
    <source>
        <dbReference type="Pfam" id="PF18289"/>
    </source>
</evidence>
<evidence type="ECO:0000259" key="1">
    <source>
        <dbReference type="Pfam" id="PF14908"/>
    </source>
</evidence>
<feature type="domain" description="CCDC81 HU" evidence="2">
    <location>
        <begin position="67"/>
        <end position="134"/>
    </location>
</feature>
<protein>
    <submittedName>
        <fullName evidence="3">Uncharacterized protein</fullName>
    </submittedName>
</protein>
<reference evidence="3" key="1">
    <citation type="submission" date="2021-02" db="EMBL/GenBank/DDBJ databases">
        <authorList>
            <person name="Dougan E. K."/>
            <person name="Rhodes N."/>
            <person name="Thang M."/>
            <person name="Chan C."/>
        </authorList>
    </citation>
    <scope>NUCLEOTIDE SEQUENCE</scope>
</reference>
<evidence type="ECO:0000313" key="3">
    <source>
        <dbReference type="EMBL" id="CAE8616265.1"/>
    </source>
</evidence>
<evidence type="ECO:0000313" key="4">
    <source>
        <dbReference type="Proteomes" id="UP000654075"/>
    </source>
</evidence>
<accession>A0A813FR56</accession>
<dbReference type="InterPro" id="IPR040673">
    <property type="entry name" value="CCDC81_HU_dom_2"/>
</dbReference>
<dbReference type="InterPro" id="IPR028034">
    <property type="entry name" value="HU-CCDC81"/>
</dbReference>
<feature type="domain" description="CCDC81 HU" evidence="1">
    <location>
        <begin position="197"/>
        <end position="255"/>
    </location>
</feature>
<comment type="caution">
    <text evidence="3">The sequence shown here is derived from an EMBL/GenBank/DDBJ whole genome shotgun (WGS) entry which is preliminary data.</text>
</comment>
<sequence>VAACFECRRGVELPRLCKIGWQLSRVEPHVAFEPYFQVAPLFGYAQGSRLDTRSGERHTQPRHVQPIEAFNCSKAALQFSKTQTKKHIFSGLKAITHQLAVVISAGRDVTLDFHIGKLMASHKQVSFAFAAQFYSGQGVRVPQQSKAVSDMHYQQPEIVKTALGLYTLDSLLEDVGRQLGRNHTGFTTTKPSIEYGEVWAAISRYCLHFLKEKRGVVLPNFLRVGWELPRDKLVNAGQHQPYFNISEAFAHAYGVRQLRVGKPPLPDSDLAPFEELNFAKAALKFSKNLQKDHFLTGYKLIVQQIGVAMAQGRSVSLEFTFGRLTASNFTTSFTFASQFLATTGIEKPVRAVDDIKCPARRWISCADLRFYEF</sequence>
<dbReference type="Pfam" id="PF14908">
    <property type="entry name" value="HU-CCDC81_euk_1"/>
    <property type="match status" value="1"/>
</dbReference>
<dbReference type="Pfam" id="PF18289">
    <property type="entry name" value="HU-CCDC81_euk_2"/>
    <property type="match status" value="1"/>
</dbReference>
<proteinExistence type="predicted"/>